<dbReference type="Pfam" id="PF00069">
    <property type="entry name" value="Pkinase"/>
    <property type="match status" value="1"/>
</dbReference>
<dbReference type="PROSITE" id="PS00108">
    <property type="entry name" value="PROTEIN_KINASE_ST"/>
    <property type="match status" value="1"/>
</dbReference>
<keyword evidence="5" id="KW-0067">ATP-binding</keyword>
<name>A0ABD2KK76_9BILA</name>
<dbReference type="InterPro" id="IPR000719">
    <property type="entry name" value="Prot_kinase_dom"/>
</dbReference>
<dbReference type="PANTHER" id="PTHR24345:SF91">
    <property type="entry name" value="SERINE_THREONINE-PROTEIN KINASE PLK4"/>
    <property type="match status" value="1"/>
</dbReference>
<evidence type="ECO:0000259" key="7">
    <source>
        <dbReference type="PROSITE" id="PS50011"/>
    </source>
</evidence>
<evidence type="ECO:0000256" key="1">
    <source>
        <dbReference type="ARBA" id="ARBA00022527"/>
    </source>
</evidence>
<evidence type="ECO:0000313" key="8">
    <source>
        <dbReference type="EMBL" id="KAL3103030.1"/>
    </source>
</evidence>
<proteinExistence type="predicted"/>
<keyword evidence="4" id="KW-0418">Kinase</keyword>
<feature type="region of interest" description="Disordered" evidence="6">
    <location>
        <begin position="396"/>
        <end position="419"/>
    </location>
</feature>
<dbReference type="InterPro" id="IPR008271">
    <property type="entry name" value="Ser/Thr_kinase_AS"/>
</dbReference>
<dbReference type="InterPro" id="IPR011009">
    <property type="entry name" value="Kinase-like_dom_sf"/>
</dbReference>
<dbReference type="GO" id="GO:0005524">
    <property type="term" value="F:ATP binding"/>
    <property type="evidence" value="ECO:0007669"/>
    <property type="project" value="UniProtKB-KW"/>
</dbReference>
<keyword evidence="2" id="KW-0808">Transferase</keyword>
<reference evidence="8 9" key="1">
    <citation type="submission" date="2024-10" db="EMBL/GenBank/DDBJ databases">
        <authorList>
            <person name="Kim D."/>
        </authorList>
    </citation>
    <scope>NUCLEOTIDE SEQUENCE [LARGE SCALE GENOMIC DNA]</scope>
    <source>
        <strain evidence="8">BH-2024</strain>
    </source>
</reference>
<evidence type="ECO:0000313" key="9">
    <source>
        <dbReference type="Proteomes" id="UP001620626"/>
    </source>
</evidence>
<protein>
    <recommendedName>
        <fullName evidence="7">Protein kinase domain-containing protein</fullName>
    </recommendedName>
</protein>
<feature type="domain" description="Protein kinase" evidence="7">
    <location>
        <begin position="1"/>
        <end position="165"/>
    </location>
</feature>
<keyword evidence="9" id="KW-1185">Reference proteome</keyword>
<feature type="region of interest" description="Disordered" evidence="6">
    <location>
        <begin position="198"/>
        <end position="226"/>
    </location>
</feature>
<sequence length="419" mass="47251">MTLAQHIDSFSSQERFLLEHDAVVLMRQLLLAVRYLHNDCGLLHRDIKPGNILLSSQMTVKLADFGFCCSIREMEMRRHHTVCGTPNYVPAEAVACTFFSMLFGYPPFHSSNLESTYSRIRRCDFSFPVRYPPLSKSAFDLIKRTLIREPKQRLTIGEMLAHSSLNLPNLNRSFIDGNNLQQFSRSASCQQFTTLAKTVPQQPTVSKNSPPPKQRPSAHDSGMGSDELSGGWVGRFKCHTLDKYINSMTMLMSLISSLSIVPVVPVSLPASSVCKLVDFTNKHGFGVTFQHKNLLAILSNGIVTTVVHRTNFSKKPPLCAQFKHVHFVWLPPPYVREQHTLYNELLPTLETVAGEWFIALTTSGRSLVEMWRFGRDVRHDTDLFGRETFARGLAGSQTWKRDDQPSSSLSSTTSNPTDR</sequence>
<feature type="compositionally biased region" description="Polar residues" evidence="6">
    <location>
        <begin position="198"/>
        <end position="208"/>
    </location>
</feature>
<keyword evidence="1" id="KW-0723">Serine/threonine-protein kinase</keyword>
<dbReference type="Proteomes" id="UP001620626">
    <property type="component" value="Unassembled WGS sequence"/>
</dbReference>
<dbReference type="EMBL" id="JBICBT010000741">
    <property type="protein sequence ID" value="KAL3103030.1"/>
    <property type="molecule type" value="Genomic_DNA"/>
</dbReference>
<evidence type="ECO:0000256" key="2">
    <source>
        <dbReference type="ARBA" id="ARBA00022679"/>
    </source>
</evidence>
<dbReference type="PANTHER" id="PTHR24345">
    <property type="entry name" value="SERINE/THREONINE-PROTEIN KINASE PLK"/>
    <property type="match status" value="1"/>
</dbReference>
<feature type="compositionally biased region" description="Low complexity" evidence="6">
    <location>
        <begin position="406"/>
        <end position="419"/>
    </location>
</feature>
<dbReference type="AlphaFoldDB" id="A0ABD2KK76"/>
<dbReference type="SUPFAM" id="SSF56112">
    <property type="entry name" value="Protein kinase-like (PK-like)"/>
    <property type="match status" value="1"/>
</dbReference>
<accession>A0ABD2KK76</accession>
<keyword evidence="3" id="KW-0547">Nucleotide-binding</keyword>
<evidence type="ECO:0000256" key="5">
    <source>
        <dbReference type="ARBA" id="ARBA00022840"/>
    </source>
</evidence>
<organism evidence="8 9">
    <name type="scientific">Heterodera trifolii</name>
    <dbReference type="NCBI Taxonomy" id="157864"/>
    <lineage>
        <taxon>Eukaryota</taxon>
        <taxon>Metazoa</taxon>
        <taxon>Ecdysozoa</taxon>
        <taxon>Nematoda</taxon>
        <taxon>Chromadorea</taxon>
        <taxon>Rhabditida</taxon>
        <taxon>Tylenchina</taxon>
        <taxon>Tylenchomorpha</taxon>
        <taxon>Tylenchoidea</taxon>
        <taxon>Heteroderidae</taxon>
        <taxon>Heteroderinae</taxon>
        <taxon>Heterodera</taxon>
    </lineage>
</organism>
<comment type="caution">
    <text evidence="8">The sequence shown here is derived from an EMBL/GenBank/DDBJ whole genome shotgun (WGS) entry which is preliminary data.</text>
</comment>
<evidence type="ECO:0000256" key="3">
    <source>
        <dbReference type="ARBA" id="ARBA00022741"/>
    </source>
</evidence>
<dbReference type="PROSITE" id="PS50011">
    <property type="entry name" value="PROTEIN_KINASE_DOM"/>
    <property type="match status" value="1"/>
</dbReference>
<dbReference type="GO" id="GO:0004674">
    <property type="term" value="F:protein serine/threonine kinase activity"/>
    <property type="evidence" value="ECO:0007669"/>
    <property type="project" value="UniProtKB-KW"/>
</dbReference>
<dbReference type="Gene3D" id="1.10.510.10">
    <property type="entry name" value="Transferase(Phosphotransferase) domain 1"/>
    <property type="match status" value="1"/>
</dbReference>
<evidence type="ECO:0000256" key="6">
    <source>
        <dbReference type="SAM" id="MobiDB-lite"/>
    </source>
</evidence>
<evidence type="ECO:0000256" key="4">
    <source>
        <dbReference type="ARBA" id="ARBA00022777"/>
    </source>
</evidence>
<gene>
    <name evidence="8" type="ORF">niasHT_020755</name>
</gene>
<dbReference type="SMART" id="SM00220">
    <property type="entry name" value="S_TKc"/>
    <property type="match status" value="1"/>
</dbReference>